<name>A0A4U8TJ05_9HELI</name>
<protein>
    <submittedName>
        <fullName evidence="3">Uncharacterized protein</fullName>
    </submittedName>
</protein>
<evidence type="ECO:0000256" key="1">
    <source>
        <dbReference type="SAM" id="MobiDB-lite"/>
    </source>
</evidence>
<dbReference type="OrthoDB" id="5328475at2"/>
<dbReference type="RefSeq" id="WP_052060950.1">
    <property type="nucleotide sequence ID" value="NZ_CAJUDB010000020.1"/>
</dbReference>
<evidence type="ECO:0000313" key="3">
    <source>
        <dbReference type="EMBL" id="TLE00094.1"/>
    </source>
</evidence>
<dbReference type="AlphaFoldDB" id="A0A4U8TJ05"/>
<evidence type="ECO:0000313" key="4">
    <source>
        <dbReference type="Proteomes" id="UP000029707"/>
    </source>
</evidence>
<feature type="compositionally biased region" description="Polar residues" evidence="1">
    <location>
        <begin position="123"/>
        <end position="147"/>
    </location>
</feature>
<feature type="transmembrane region" description="Helical" evidence="2">
    <location>
        <begin position="6"/>
        <end position="21"/>
    </location>
</feature>
<dbReference type="GeneID" id="82320823"/>
<keyword evidence="4" id="KW-1185">Reference proteome</keyword>
<sequence>MGYLIFLLILLLLVFIFVLLSKYKEQISRKSKIIIGICFLTLAGLIGIYNILQENESEKLNALKSAFLREKPIECKYQGKDMIVSAKDFNLSNGTMSFQGKSNASFSHIVIPLQDCVLKEQNTESSPKIQENNNQDLQKNQNPSMQD</sequence>
<evidence type="ECO:0000256" key="2">
    <source>
        <dbReference type="SAM" id="Phobius"/>
    </source>
</evidence>
<keyword evidence="2" id="KW-0472">Membrane</keyword>
<reference evidence="3 4" key="1">
    <citation type="journal article" date="2014" name="Genome Announc.">
        <title>Draft genome sequences of eight enterohepatic helicobacter species isolated from both laboratory and wild rodents.</title>
        <authorList>
            <person name="Sheh A."/>
            <person name="Shen Z."/>
            <person name="Fox J.G."/>
        </authorList>
    </citation>
    <scope>NUCLEOTIDE SEQUENCE [LARGE SCALE GENOMIC DNA]</scope>
    <source>
        <strain evidence="3 4">MIT 01-6451</strain>
    </source>
</reference>
<dbReference type="Proteomes" id="UP000029707">
    <property type="component" value="Unassembled WGS sequence"/>
</dbReference>
<gene>
    <name evidence="3" type="ORF">LS65_008340</name>
</gene>
<keyword evidence="2" id="KW-0812">Transmembrane</keyword>
<proteinExistence type="predicted"/>
<dbReference type="EMBL" id="JRMQ02000014">
    <property type="protein sequence ID" value="TLE00094.1"/>
    <property type="molecule type" value="Genomic_DNA"/>
</dbReference>
<comment type="caution">
    <text evidence="3">The sequence shown here is derived from an EMBL/GenBank/DDBJ whole genome shotgun (WGS) entry which is preliminary data.</text>
</comment>
<feature type="transmembrane region" description="Helical" evidence="2">
    <location>
        <begin position="33"/>
        <end position="52"/>
    </location>
</feature>
<feature type="region of interest" description="Disordered" evidence="1">
    <location>
        <begin position="121"/>
        <end position="147"/>
    </location>
</feature>
<keyword evidence="2" id="KW-1133">Transmembrane helix</keyword>
<accession>A0A4U8TJ05</accession>
<organism evidence="3 4">
    <name type="scientific">Helicobacter japonicus</name>
    <dbReference type="NCBI Taxonomy" id="425400"/>
    <lineage>
        <taxon>Bacteria</taxon>
        <taxon>Pseudomonadati</taxon>
        <taxon>Campylobacterota</taxon>
        <taxon>Epsilonproteobacteria</taxon>
        <taxon>Campylobacterales</taxon>
        <taxon>Helicobacteraceae</taxon>
        <taxon>Helicobacter</taxon>
    </lineage>
</organism>